<dbReference type="NCBIfam" id="NF009379">
    <property type="entry name" value="PRK12740.1-3"/>
    <property type="match status" value="1"/>
</dbReference>
<dbReference type="NCBIfam" id="NF009381">
    <property type="entry name" value="PRK12740.1-5"/>
    <property type="match status" value="1"/>
</dbReference>
<dbReference type="Pfam" id="PF03764">
    <property type="entry name" value="EFG_IV"/>
    <property type="match status" value="1"/>
</dbReference>
<dbReference type="InterPro" id="IPR053905">
    <property type="entry name" value="EF-G-like_DII"/>
</dbReference>
<evidence type="ECO:0000313" key="5">
    <source>
        <dbReference type="Proteomes" id="UP000007962"/>
    </source>
</evidence>
<dbReference type="InterPro" id="IPR035647">
    <property type="entry name" value="EFG_III/V"/>
</dbReference>
<dbReference type="Pfam" id="PF00679">
    <property type="entry name" value="EFG_C"/>
    <property type="match status" value="1"/>
</dbReference>
<dbReference type="FunFam" id="3.30.70.240:FF:000001">
    <property type="entry name" value="Elongation factor G"/>
    <property type="match status" value="1"/>
</dbReference>
<dbReference type="GO" id="GO:0005525">
    <property type="term" value="F:GTP binding"/>
    <property type="evidence" value="ECO:0007669"/>
    <property type="project" value="UniProtKB-KW"/>
</dbReference>
<dbReference type="GO" id="GO:0032790">
    <property type="term" value="P:ribosome disassembly"/>
    <property type="evidence" value="ECO:0007669"/>
    <property type="project" value="TreeGrafter"/>
</dbReference>
<dbReference type="InterPro" id="IPR020568">
    <property type="entry name" value="Ribosomal_Su5_D2-typ_SF"/>
</dbReference>
<dbReference type="Gene3D" id="2.40.30.10">
    <property type="entry name" value="Translation factors"/>
    <property type="match status" value="1"/>
</dbReference>
<dbReference type="InterPro" id="IPR000640">
    <property type="entry name" value="EFG_V-like"/>
</dbReference>
<feature type="domain" description="Tr-type G" evidence="3">
    <location>
        <begin position="7"/>
        <end position="289"/>
    </location>
</feature>
<dbReference type="SMART" id="SM00889">
    <property type="entry name" value="EFG_IV"/>
    <property type="match status" value="1"/>
</dbReference>
<dbReference type="Gene3D" id="3.30.70.240">
    <property type="match status" value="1"/>
</dbReference>
<dbReference type="CDD" id="cd01434">
    <property type="entry name" value="EFG_mtEFG1_IV"/>
    <property type="match status" value="1"/>
</dbReference>
<dbReference type="Gene3D" id="3.30.70.870">
    <property type="entry name" value="Elongation Factor G (Translational Gtpase), domain 3"/>
    <property type="match status" value="1"/>
</dbReference>
<keyword evidence="5" id="KW-1185">Reference proteome</keyword>
<dbReference type="PANTHER" id="PTHR43261">
    <property type="entry name" value="TRANSLATION ELONGATION FACTOR G-RELATED"/>
    <property type="match status" value="1"/>
</dbReference>
<dbReference type="InterPro" id="IPR027417">
    <property type="entry name" value="P-loop_NTPase"/>
</dbReference>
<dbReference type="InterPro" id="IPR009000">
    <property type="entry name" value="Transl_B-barrel_sf"/>
</dbReference>
<dbReference type="OrthoDB" id="9801472at2"/>
<dbReference type="Pfam" id="PF22042">
    <property type="entry name" value="EF-G_D2"/>
    <property type="match status" value="1"/>
</dbReference>
<dbReference type="InterPro" id="IPR005225">
    <property type="entry name" value="Small_GTP-bd"/>
</dbReference>
<dbReference type="CDD" id="cd03713">
    <property type="entry name" value="EFG_mtEFG_C"/>
    <property type="match status" value="1"/>
</dbReference>
<accession>C5C3N5</accession>
<dbReference type="SUPFAM" id="SSF52540">
    <property type="entry name" value="P-loop containing nucleoside triphosphate hydrolases"/>
    <property type="match status" value="1"/>
</dbReference>
<evidence type="ECO:0000259" key="3">
    <source>
        <dbReference type="PROSITE" id="PS51722"/>
    </source>
</evidence>
<dbReference type="KEGG" id="bcv:Bcav_3702"/>
<dbReference type="InterPro" id="IPR005517">
    <property type="entry name" value="Transl_elong_EFG/EF2_IV"/>
</dbReference>
<dbReference type="Gene3D" id="3.30.230.10">
    <property type="match status" value="1"/>
</dbReference>
<dbReference type="InterPro" id="IPR035649">
    <property type="entry name" value="EFG_V"/>
</dbReference>
<sequence>MVSATTQRIRNVAVVGHSGAGKTTLVEALLHRAGAIARPGRVEDGSTVCDHEPEEVTHGISIGLGVASAEWTASDGETYALTFLDTPGYADFVGARDAALGVAGLALVVVSAVDGVQVGTEAAWRACAEAGLARLVVVTQEDKARADFHRVLDELRAAFGDAILPLELPLGEESAFRGVADVLSDRAYAYDGANGDGSGRGHDEPVPPEVADEEHRLHEELTEEIVTHDDDQLERYLAGDAPAAPELERTFARQVAAGEAVGVLCCSGATGVGVDRLADLLCEIGPSPAARPAAVTIAGEASAVEPDAAADPLLHVFRTVADPFVGQVSVFKVLSGTVPSGGRLANAATGAEERLHGLFRLRGREHLPVERLVAGEIGAVAKLAATSTGTLLAARRLPVSVSERPRRAAVYALALEPVSQADDDKLSSALARLTAEDPTLRSERVDGQSVLAGLGDTHLAVALERLARVFGVRVTTAPVRIPFRETIARSASAQGRLKKQSGGHGQFAVVELTVAPLPRGGGFELIDSVVGGAIPRSYLPAVRRGLVEAMADGGPHGYPVVDVAVEVTGGKSHSVDSSDMAFRTAAALGLKEALAAAGTIVLEPVSEVAVVVPSATQGDVLGDLSARRGHITSSVVQPDGWVRIEASVPASELVRYALDLRSLTGGRGEFTALPASYDVLPSHLVGA</sequence>
<organism evidence="4 5">
    <name type="scientific">Beutenbergia cavernae (strain ATCC BAA-8 / DSM 12333 / CCUG 43141 / JCM 11478 / NBRC 16432 / NCIMB 13614 / HKI 0122)</name>
    <dbReference type="NCBI Taxonomy" id="471853"/>
    <lineage>
        <taxon>Bacteria</taxon>
        <taxon>Bacillati</taxon>
        <taxon>Actinomycetota</taxon>
        <taxon>Actinomycetes</taxon>
        <taxon>Micrococcales</taxon>
        <taxon>Beutenbergiaceae</taxon>
        <taxon>Beutenbergia</taxon>
    </lineage>
</organism>
<dbReference type="SUPFAM" id="SSF54211">
    <property type="entry name" value="Ribosomal protein S5 domain 2-like"/>
    <property type="match status" value="1"/>
</dbReference>
<proteinExistence type="predicted"/>
<dbReference type="GO" id="GO:0003746">
    <property type="term" value="F:translation elongation factor activity"/>
    <property type="evidence" value="ECO:0007669"/>
    <property type="project" value="InterPro"/>
</dbReference>
<dbReference type="Pfam" id="PF14492">
    <property type="entry name" value="EFG_III"/>
    <property type="match status" value="1"/>
</dbReference>
<dbReference type="RefSeq" id="WP_015884181.1">
    <property type="nucleotide sequence ID" value="NC_012669.1"/>
</dbReference>
<dbReference type="GO" id="GO:0003924">
    <property type="term" value="F:GTPase activity"/>
    <property type="evidence" value="ECO:0007669"/>
    <property type="project" value="InterPro"/>
</dbReference>
<dbReference type="SUPFAM" id="SSF54980">
    <property type="entry name" value="EF-G C-terminal domain-like"/>
    <property type="match status" value="2"/>
</dbReference>
<dbReference type="Proteomes" id="UP000007962">
    <property type="component" value="Chromosome"/>
</dbReference>
<dbReference type="STRING" id="471853.Bcav_3702"/>
<dbReference type="AlphaFoldDB" id="C5C3N5"/>
<dbReference type="CDD" id="cd04170">
    <property type="entry name" value="EF-G_bact"/>
    <property type="match status" value="1"/>
</dbReference>
<dbReference type="PANTHER" id="PTHR43261:SF6">
    <property type="entry name" value="ELONGATION FACTOR G-LIKE PROTEIN"/>
    <property type="match status" value="1"/>
</dbReference>
<dbReference type="Pfam" id="PF00009">
    <property type="entry name" value="GTP_EFTU"/>
    <property type="match status" value="1"/>
</dbReference>
<dbReference type="EMBL" id="CP001618">
    <property type="protein sequence ID" value="ACQ81944.1"/>
    <property type="molecule type" value="Genomic_DNA"/>
</dbReference>
<protein>
    <submittedName>
        <fullName evidence="4">Small GTP-binding protein</fullName>
    </submittedName>
</protein>
<keyword evidence="1" id="KW-0547">Nucleotide-binding</keyword>
<dbReference type="Gene3D" id="3.40.50.300">
    <property type="entry name" value="P-loop containing nucleotide triphosphate hydrolases"/>
    <property type="match status" value="1"/>
</dbReference>
<dbReference type="HOGENOM" id="CLU_002794_4_2_11"/>
<reference evidence="4 5" key="1">
    <citation type="journal article" date="2009" name="Stand. Genomic Sci.">
        <title>Complete genome sequence of Beutenbergia cavernae type strain (HKI 0122).</title>
        <authorList>
            <person name="Land M."/>
            <person name="Pukall R."/>
            <person name="Abt B."/>
            <person name="Goker M."/>
            <person name="Rohde M."/>
            <person name="Glavina Del Rio T."/>
            <person name="Tice H."/>
            <person name="Copeland A."/>
            <person name="Cheng J.F."/>
            <person name="Lucas S."/>
            <person name="Chen F."/>
            <person name="Nolan M."/>
            <person name="Bruce D."/>
            <person name="Goodwin L."/>
            <person name="Pitluck S."/>
            <person name="Ivanova N."/>
            <person name="Mavromatis K."/>
            <person name="Ovchinnikova G."/>
            <person name="Pati A."/>
            <person name="Chen A."/>
            <person name="Palaniappan K."/>
            <person name="Hauser L."/>
            <person name="Chang Y.J."/>
            <person name="Jefferies C.C."/>
            <person name="Saunders E."/>
            <person name="Brettin T."/>
            <person name="Detter J.C."/>
            <person name="Han C."/>
            <person name="Chain P."/>
            <person name="Bristow J."/>
            <person name="Eisen J.A."/>
            <person name="Markowitz V."/>
            <person name="Hugenholtz P."/>
            <person name="Kyrpides N.C."/>
            <person name="Klenk H.P."/>
            <person name="Lapidus A."/>
        </authorList>
    </citation>
    <scope>NUCLEOTIDE SEQUENCE [LARGE SCALE GENOMIC DNA]</scope>
    <source>
        <strain evidence="5">ATCC BAA-8 / DSM 12333 / NBRC 16432</strain>
    </source>
</reference>
<dbReference type="InterPro" id="IPR000795">
    <property type="entry name" value="T_Tr_GTP-bd_dom"/>
</dbReference>
<dbReference type="NCBIfam" id="TIGR00231">
    <property type="entry name" value="small_GTP"/>
    <property type="match status" value="1"/>
</dbReference>
<keyword evidence="2" id="KW-0342">GTP-binding</keyword>
<evidence type="ECO:0000313" key="4">
    <source>
        <dbReference type="EMBL" id="ACQ81944.1"/>
    </source>
</evidence>
<dbReference type="PROSITE" id="PS51722">
    <property type="entry name" value="G_TR_2"/>
    <property type="match status" value="1"/>
</dbReference>
<evidence type="ECO:0000256" key="2">
    <source>
        <dbReference type="ARBA" id="ARBA00023134"/>
    </source>
</evidence>
<evidence type="ECO:0000256" key="1">
    <source>
        <dbReference type="ARBA" id="ARBA00022741"/>
    </source>
</evidence>
<dbReference type="InterPro" id="IPR041095">
    <property type="entry name" value="EFG_II"/>
</dbReference>
<name>C5C3N5_BEUC1</name>
<dbReference type="eggNOG" id="COG0480">
    <property type="taxonomic scope" value="Bacteria"/>
</dbReference>
<gene>
    <name evidence="4" type="ordered locus">Bcav_3702</name>
</gene>
<dbReference type="InterPro" id="IPR014721">
    <property type="entry name" value="Ribsml_uS5_D2-typ_fold_subgr"/>
</dbReference>
<dbReference type="InterPro" id="IPR047872">
    <property type="entry name" value="EFG_IV"/>
</dbReference>
<dbReference type="SMART" id="SM00838">
    <property type="entry name" value="EFG_C"/>
    <property type="match status" value="1"/>
</dbReference>
<dbReference type="SUPFAM" id="SSF50447">
    <property type="entry name" value="Translation proteins"/>
    <property type="match status" value="1"/>
</dbReference>